<dbReference type="NCBIfam" id="NF001159">
    <property type="entry name" value="PRK00150.1-3"/>
    <property type="match status" value="1"/>
</dbReference>
<dbReference type="InterPro" id="IPR023635">
    <property type="entry name" value="Peptide_deformylase"/>
</dbReference>
<dbReference type="Gene3D" id="3.90.45.10">
    <property type="entry name" value="Peptide deformylase"/>
    <property type="match status" value="1"/>
</dbReference>
<name>A0ABP9LEH1_9RHOB</name>
<dbReference type="SUPFAM" id="SSF56420">
    <property type="entry name" value="Peptide deformylase"/>
    <property type="match status" value="1"/>
</dbReference>
<comment type="caution">
    <text evidence="3">The sequence shown here is derived from an EMBL/GenBank/DDBJ whole genome shotgun (WGS) entry which is preliminary data.</text>
</comment>
<feature type="binding site" evidence="2">
    <location>
        <position position="127"/>
    </location>
    <ligand>
        <name>Fe cation</name>
        <dbReference type="ChEBI" id="CHEBI:24875"/>
    </ligand>
</feature>
<sequence length="139" mass="15171">MSQVCAPVERFDGALGDLAMDLIQTLYAAEGRGLAAPQIGVAARIFVTDTTWKEGAPSPMVFVNPEIIAAAAEMAEYEERCLSIPGQPVRIKRPRWVELRWQSLSGQTQQARFGGFDAVCVQHERDHLDGILITDGMAA</sequence>
<comment type="similarity">
    <text evidence="1 2">Belongs to the polypeptide deformylase family.</text>
</comment>
<organism evidence="3 4">
    <name type="scientific">[Roseibacterium] beibuensis</name>
    <dbReference type="NCBI Taxonomy" id="1193142"/>
    <lineage>
        <taxon>Bacteria</taxon>
        <taxon>Pseudomonadati</taxon>
        <taxon>Pseudomonadota</taxon>
        <taxon>Alphaproteobacteria</taxon>
        <taxon>Rhodobacterales</taxon>
        <taxon>Roseobacteraceae</taxon>
        <taxon>Roseicyclus</taxon>
    </lineage>
</organism>
<keyword evidence="4" id="KW-1185">Reference proteome</keyword>
<feature type="binding site" evidence="2">
    <location>
        <position position="81"/>
    </location>
    <ligand>
        <name>Fe cation</name>
        <dbReference type="ChEBI" id="CHEBI:24875"/>
    </ligand>
</feature>
<dbReference type="CDD" id="cd00487">
    <property type="entry name" value="Pep_deformylase"/>
    <property type="match status" value="1"/>
</dbReference>
<dbReference type="EC" id="3.5.1.88" evidence="2"/>
<accession>A0ABP9LEH1</accession>
<comment type="cofactor">
    <cofactor evidence="2">
        <name>Fe(2+)</name>
        <dbReference type="ChEBI" id="CHEBI:29033"/>
    </cofactor>
    <text evidence="2">Binds 1 Fe(2+) ion.</text>
</comment>
<gene>
    <name evidence="3" type="primary">def_2</name>
    <name evidence="2" type="synonym">def</name>
    <name evidence="3" type="ORF">GCM10023209_21390</name>
</gene>
<keyword evidence="2" id="KW-0648">Protein biosynthesis</keyword>
<dbReference type="HAMAP" id="MF_00163">
    <property type="entry name" value="Pep_deformylase"/>
    <property type="match status" value="1"/>
</dbReference>
<dbReference type="Proteomes" id="UP001499910">
    <property type="component" value="Unassembled WGS sequence"/>
</dbReference>
<reference evidence="4" key="1">
    <citation type="journal article" date="2019" name="Int. J. Syst. Evol. Microbiol.">
        <title>The Global Catalogue of Microorganisms (GCM) 10K type strain sequencing project: providing services to taxonomists for standard genome sequencing and annotation.</title>
        <authorList>
            <consortium name="The Broad Institute Genomics Platform"/>
            <consortium name="The Broad Institute Genome Sequencing Center for Infectious Disease"/>
            <person name="Wu L."/>
            <person name="Ma J."/>
        </authorList>
    </citation>
    <scope>NUCLEOTIDE SEQUENCE [LARGE SCALE GENOMIC DNA]</scope>
    <source>
        <strain evidence="4">JCM 18015</strain>
    </source>
</reference>
<evidence type="ECO:0000313" key="4">
    <source>
        <dbReference type="Proteomes" id="UP001499910"/>
    </source>
</evidence>
<comment type="catalytic activity">
    <reaction evidence="2">
        <text>N-terminal N-formyl-L-methionyl-[peptide] + H2O = N-terminal L-methionyl-[peptide] + formate</text>
        <dbReference type="Rhea" id="RHEA:24420"/>
        <dbReference type="Rhea" id="RHEA-COMP:10639"/>
        <dbReference type="Rhea" id="RHEA-COMP:10640"/>
        <dbReference type="ChEBI" id="CHEBI:15377"/>
        <dbReference type="ChEBI" id="CHEBI:15740"/>
        <dbReference type="ChEBI" id="CHEBI:49298"/>
        <dbReference type="ChEBI" id="CHEBI:64731"/>
        <dbReference type="EC" id="3.5.1.88"/>
    </reaction>
</comment>
<dbReference type="PANTHER" id="PTHR10458:SF22">
    <property type="entry name" value="PEPTIDE DEFORMYLASE"/>
    <property type="match status" value="1"/>
</dbReference>
<dbReference type="EMBL" id="BAABHW010000002">
    <property type="protein sequence ID" value="GAA5074363.1"/>
    <property type="molecule type" value="Genomic_DNA"/>
</dbReference>
<evidence type="ECO:0000313" key="3">
    <source>
        <dbReference type="EMBL" id="GAA5074363.1"/>
    </source>
</evidence>
<dbReference type="NCBIfam" id="TIGR00079">
    <property type="entry name" value="pept_deformyl"/>
    <property type="match status" value="1"/>
</dbReference>
<protein>
    <recommendedName>
        <fullName evidence="2">Peptide deformylase</fullName>
        <shortName evidence="2">PDF</shortName>
        <ecNumber evidence="2">3.5.1.88</ecNumber>
    </recommendedName>
    <alternativeName>
        <fullName evidence="2">Polypeptide deformylase</fullName>
    </alternativeName>
</protein>
<keyword evidence="2" id="KW-0408">Iron</keyword>
<evidence type="ECO:0000256" key="1">
    <source>
        <dbReference type="ARBA" id="ARBA00010759"/>
    </source>
</evidence>
<dbReference type="Pfam" id="PF01327">
    <property type="entry name" value="Pep_deformylase"/>
    <property type="match status" value="1"/>
</dbReference>
<proteinExistence type="inferred from homology"/>
<dbReference type="PANTHER" id="PTHR10458">
    <property type="entry name" value="PEPTIDE DEFORMYLASE"/>
    <property type="match status" value="1"/>
</dbReference>
<feature type="active site" evidence="2">
    <location>
        <position position="124"/>
    </location>
</feature>
<evidence type="ECO:0000256" key="2">
    <source>
        <dbReference type="HAMAP-Rule" id="MF_00163"/>
    </source>
</evidence>
<feature type="binding site" evidence="2">
    <location>
        <position position="123"/>
    </location>
    <ligand>
        <name>Fe cation</name>
        <dbReference type="ChEBI" id="CHEBI:24875"/>
    </ligand>
</feature>
<keyword evidence="2" id="KW-0479">Metal-binding</keyword>
<dbReference type="PIRSF" id="PIRSF004749">
    <property type="entry name" value="Pep_def"/>
    <property type="match status" value="1"/>
</dbReference>
<dbReference type="PRINTS" id="PR01576">
    <property type="entry name" value="PDEFORMYLASE"/>
</dbReference>
<comment type="function">
    <text evidence="2">Removes the formyl group from the N-terminal Met of newly synthesized proteins. Requires at least a dipeptide for an efficient rate of reaction. N-terminal L-methionine is a prerequisite for activity but the enzyme has broad specificity at other positions.</text>
</comment>
<dbReference type="InterPro" id="IPR036821">
    <property type="entry name" value="Peptide_deformylase_sf"/>
</dbReference>
<keyword evidence="2" id="KW-0378">Hydrolase</keyword>